<protein>
    <submittedName>
        <fullName evidence="12">Membrane-bound glucose dehydrogenase/PQQ</fullName>
    </submittedName>
</protein>
<dbReference type="InterPro" id="IPR011047">
    <property type="entry name" value="Quinoprotein_ADH-like_sf"/>
</dbReference>
<evidence type="ECO:0000256" key="9">
    <source>
        <dbReference type="ARBA" id="ARBA00023136"/>
    </source>
</evidence>
<dbReference type="InterPro" id="IPR002372">
    <property type="entry name" value="PQQ_rpt_dom"/>
</dbReference>
<proteinExistence type="inferred from homology"/>
<comment type="caution">
    <text evidence="12">The sequence shown here is derived from an EMBL/GenBank/DDBJ whole genome shotgun (WGS) entry which is preliminary data.</text>
</comment>
<evidence type="ECO:0000256" key="7">
    <source>
        <dbReference type="ARBA" id="ARBA00022989"/>
    </source>
</evidence>
<reference evidence="12 13" key="1">
    <citation type="submission" date="2012-10" db="EMBL/GenBank/DDBJ databases">
        <title>Genome sequencing of Tanticharoenia sakaeratensis NBRC 103193.</title>
        <authorList>
            <person name="Azuma Y."/>
            <person name="Hadano H."/>
            <person name="Hirakawa H."/>
            <person name="Matsushita K."/>
        </authorList>
    </citation>
    <scope>NUCLEOTIDE SEQUENCE [LARGE SCALE GENOMIC DNA]</scope>
    <source>
        <strain evidence="12 13">NBRC 103193</strain>
    </source>
</reference>
<dbReference type="EMBL" id="BALE01000010">
    <property type="protein sequence ID" value="GAN53731.1"/>
    <property type="molecule type" value="Genomic_DNA"/>
</dbReference>
<dbReference type="GO" id="GO:0030288">
    <property type="term" value="C:outer membrane-bounded periplasmic space"/>
    <property type="evidence" value="ECO:0007669"/>
    <property type="project" value="InterPro"/>
</dbReference>
<dbReference type="PANTHER" id="PTHR32303:SF4">
    <property type="entry name" value="QUINOPROTEIN GLUCOSE DEHYDROGENASE"/>
    <property type="match status" value="1"/>
</dbReference>
<dbReference type="RefSeq" id="WP_048847895.1">
    <property type="nucleotide sequence ID" value="NZ_BALE01000010.1"/>
</dbReference>
<evidence type="ECO:0000256" key="10">
    <source>
        <dbReference type="SAM" id="Phobius"/>
    </source>
</evidence>
<dbReference type="CDD" id="cd10280">
    <property type="entry name" value="PQQ_mGDH"/>
    <property type="match status" value="1"/>
</dbReference>
<dbReference type="Pfam" id="PF01011">
    <property type="entry name" value="PQQ"/>
    <property type="match status" value="1"/>
</dbReference>
<feature type="transmembrane region" description="Helical" evidence="10">
    <location>
        <begin position="116"/>
        <end position="136"/>
    </location>
</feature>
<keyword evidence="9 10" id="KW-0472">Membrane</keyword>
<comment type="cofactor">
    <cofactor evidence="1">
        <name>pyrroloquinoline quinone</name>
        <dbReference type="ChEBI" id="CHEBI:58442"/>
    </cofactor>
</comment>
<dbReference type="GO" id="GO:0005886">
    <property type="term" value="C:plasma membrane"/>
    <property type="evidence" value="ECO:0007669"/>
    <property type="project" value="UniProtKB-SubCell"/>
</dbReference>
<dbReference type="Gene3D" id="2.140.10.10">
    <property type="entry name" value="Quinoprotein alcohol dehydrogenase-like superfamily"/>
    <property type="match status" value="2"/>
</dbReference>
<dbReference type="PROSITE" id="PS00364">
    <property type="entry name" value="BACTERIAL_PQQ_2"/>
    <property type="match status" value="1"/>
</dbReference>
<dbReference type="STRING" id="1231623.Tasa_010_278"/>
<feature type="transmembrane region" description="Helical" evidence="10">
    <location>
        <begin position="12"/>
        <end position="33"/>
    </location>
</feature>
<dbReference type="NCBIfam" id="TIGR03074">
    <property type="entry name" value="PQQ_membr_DH"/>
    <property type="match status" value="1"/>
</dbReference>
<evidence type="ECO:0000256" key="3">
    <source>
        <dbReference type="ARBA" id="ARBA00008156"/>
    </source>
</evidence>
<evidence type="ECO:0000256" key="1">
    <source>
        <dbReference type="ARBA" id="ARBA00001931"/>
    </source>
</evidence>
<name>A0A0D6MJS3_9PROT</name>
<dbReference type="SUPFAM" id="SSF50998">
    <property type="entry name" value="Quinoprotein alcohol dehydrogenase-like"/>
    <property type="match status" value="1"/>
</dbReference>
<keyword evidence="7 10" id="KW-1133">Transmembrane helix</keyword>
<keyword evidence="8" id="KW-0560">Oxidoreductase</keyword>
<evidence type="ECO:0000256" key="8">
    <source>
        <dbReference type="ARBA" id="ARBA00023002"/>
    </source>
</evidence>
<dbReference type="GO" id="GO:0008876">
    <property type="term" value="F:quinoprotein glucose dehydrogenase activity"/>
    <property type="evidence" value="ECO:0007669"/>
    <property type="project" value="TreeGrafter"/>
</dbReference>
<organism evidence="12 13">
    <name type="scientific">Tanticharoenia sakaeratensis NBRC 103193</name>
    <dbReference type="NCBI Taxonomy" id="1231623"/>
    <lineage>
        <taxon>Bacteria</taxon>
        <taxon>Pseudomonadati</taxon>
        <taxon>Pseudomonadota</taxon>
        <taxon>Alphaproteobacteria</taxon>
        <taxon>Acetobacterales</taxon>
        <taxon>Acetobacteraceae</taxon>
        <taxon>Tanticharoenia</taxon>
    </lineage>
</organism>
<feature type="domain" description="Pyrrolo-quinoline quinone repeat" evidence="11">
    <location>
        <begin position="167"/>
        <end position="781"/>
    </location>
</feature>
<dbReference type="InterPro" id="IPR017511">
    <property type="entry name" value="PQQ_mDH"/>
</dbReference>
<keyword evidence="13" id="KW-1185">Reference proteome</keyword>
<dbReference type="Proteomes" id="UP000032679">
    <property type="component" value="Unassembled WGS sequence"/>
</dbReference>
<evidence type="ECO:0000259" key="11">
    <source>
        <dbReference type="Pfam" id="PF01011"/>
    </source>
</evidence>
<evidence type="ECO:0000256" key="6">
    <source>
        <dbReference type="ARBA" id="ARBA00022891"/>
    </source>
</evidence>
<keyword evidence="5 10" id="KW-0812">Transmembrane</keyword>
<keyword evidence="6" id="KW-0634">PQQ</keyword>
<keyword evidence="4" id="KW-1003">Cell membrane</keyword>
<dbReference type="InterPro" id="IPR018391">
    <property type="entry name" value="PQQ_b-propeller_rpt"/>
</dbReference>
<comment type="similarity">
    <text evidence="3">Belongs to the bacterial PQQ dehydrogenase family.</text>
</comment>
<dbReference type="PANTHER" id="PTHR32303">
    <property type="entry name" value="QUINOPROTEIN ALCOHOL DEHYDROGENASE (CYTOCHROME C)"/>
    <property type="match status" value="1"/>
</dbReference>
<dbReference type="SMART" id="SM00564">
    <property type="entry name" value="PQQ"/>
    <property type="match status" value="5"/>
</dbReference>
<feature type="transmembrane region" description="Helical" evidence="10">
    <location>
        <begin position="63"/>
        <end position="79"/>
    </location>
</feature>
<comment type="subcellular location">
    <subcellularLocation>
        <location evidence="2">Cell membrane</location>
        <topology evidence="2">Multi-pass membrane protein</topology>
    </subcellularLocation>
</comment>
<sequence>MNTHTRARPLVLLTAVVTALIGAYLAVGGVWLLSYGDTPYYLICGLAMFATAFLLYRGRASALWVYAAITIGSLIWAVAEAGFDFWSLVPRGDVIVILGIWLLLPFITRPLAANRATIAPLAASVALAIVVVLFSITQDPYSFDGNLPTQIVNANPSDSGTVPDSEWHAYGRTQYGDRFSPLKQINSSNAQNLKVAWIMRTGDLKNANDPGETTNEATPVMANGTLYFCSVHQKLFAVDAATGKTKWVFDPKLYVNPGFQHLTCRGVTYHATPANAVTIDGQPAPTECAHRVFLPTNDGRMFAINADDGSRCPSFGNNGELDLREEGMTVTTPGEWEGTSPPVVTDKLVIQSGAVTDNNSVHEPSGVTRAYDIYTGKLTWVFDTGNPDPNQMPGPDHKFVPNSPNSWITSSYDHNLNLIYIPTGVQTPDEWGGNRNADSERYASGLLALNADTGKLAWFYQTVHHDLWDMDIPSQPSLVDITQKDGTVVPAIYAPAKTGNIFVLDRRTGKPIVPAPETPVPQGAAPGDHLSPTQPFSQLTFRPKAPLTGADMWGGTVFDQLICRVAFHQLRYEGPFTPPSTQGSLIFPGNLGMFEWGGLAVDPQRQIAIGDPISLPFVSQLIPRGSNNPLWPPQKGTLAPGGENGIQHNYGIPYAVELDPFLDPILIKVGLKMPCRNPPWGYMAAMDLRTNKIIWQHRNGTMQNSMYGSSLPVTLPPVKIGVPALGGPLVTAGNVAFLTASMDYYIRAYDVTNGKQLWQQSLPAGGQSTPMTYAVNGKQYIVSYVGGHGSFPSKLGDYLIAWALPDGH</sequence>
<evidence type="ECO:0000256" key="2">
    <source>
        <dbReference type="ARBA" id="ARBA00004651"/>
    </source>
</evidence>
<gene>
    <name evidence="12" type="ORF">Tasa_010_278</name>
</gene>
<dbReference type="AlphaFoldDB" id="A0A0D6MJS3"/>
<evidence type="ECO:0000313" key="13">
    <source>
        <dbReference type="Proteomes" id="UP000032679"/>
    </source>
</evidence>
<evidence type="ECO:0000313" key="12">
    <source>
        <dbReference type="EMBL" id="GAN53731.1"/>
    </source>
</evidence>
<evidence type="ECO:0000256" key="4">
    <source>
        <dbReference type="ARBA" id="ARBA00022475"/>
    </source>
</evidence>
<accession>A0A0D6MJS3</accession>
<evidence type="ECO:0000256" key="5">
    <source>
        <dbReference type="ARBA" id="ARBA00022692"/>
    </source>
</evidence>
<dbReference type="OrthoDB" id="9794322at2"/>
<dbReference type="GO" id="GO:0048038">
    <property type="term" value="F:quinone binding"/>
    <property type="evidence" value="ECO:0007669"/>
    <property type="project" value="InterPro"/>
</dbReference>
<dbReference type="InterPro" id="IPR001479">
    <property type="entry name" value="Quinoprotein_DH_CS"/>
</dbReference>
<feature type="transmembrane region" description="Helical" evidence="10">
    <location>
        <begin position="39"/>
        <end position="56"/>
    </location>
</feature>